<proteinExistence type="inferred from homology"/>
<evidence type="ECO:0000313" key="11">
    <source>
        <dbReference type="EMBL" id="KAI9250905.1"/>
    </source>
</evidence>
<dbReference type="InterPro" id="IPR001424">
    <property type="entry name" value="SOD_Cu_Zn_dom"/>
</dbReference>
<gene>
    <name evidence="11" type="ORF">BDA99DRAFT_563829</name>
</gene>
<comment type="cofactor">
    <cofactor evidence="9">
        <name>Zn(2+)</name>
        <dbReference type="ChEBI" id="CHEBI:29105"/>
    </cofactor>
    <text evidence="9">Binds 1 zinc ion per subunit.</text>
</comment>
<dbReference type="PANTHER" id="PTHR10003">
    <property type="entry name" value="SUPEROXIDE DISMUTASE CU-ZN -RELATED"/>
    <property type="match status" value="1"/>
</dbReference>
<dbReference type="InterPro" id="IPR024134">
    <property type="entry name" value="SOD_Cu/Zn_/chaperone"/>
</dbReference>
<evidence type="ECO:0000256" key="4">
    <source>
        <dbReference type="ARBA" id="ARBA00022862"/>
    </source>
</evidence>
<keyword evidence="4" id="KW-0049">Antioxidant</keyword>
<dbReference type="Proteomes" id="UP001209540">
    <property type="component" value="Unassembled WGS sequence"/>
</dbReference>
<sequence>MVNAIAVLQGAAAAVFGYVSFHQCGPNDSTTVVANLTGVPAGKHGLHVHQYGDLTNGCDSLGGHYNPFNHTHGGPTDDVRHVGDFGNVEVGEDGTAVFKLNMEYLNLLGSHSIIGRGLVLHSGEDDLGRGDSPDSKTTGNAGARLACGIIGFPNESN</sequence>
<evidence type="ECO:0000256" key="3">
    <source>
        <dbReference type="ARBA" id="ARBA00022833"/>
    </source>
</evidence>
<evidence type="ECO:0000256" key="9">
    <source>
        <dbReference type="RuleBase" id="RU000393"/>
    </source>
</evidence>
<dbReference type="GO" id="GO:0004784">
    <property type="term" value="F:superoxide dismutase activity"/>
    <property type="evidence" value="ECO:0007669"/>
    <property type="project" value="UniProtKB-EC"/>
</dbReference>
<dbReference type="InterPro" id="IPR018152">
    <property type="entry name" value="SOD_Cu/Zn_BS"/>
</dbReference>
<name>A0AAD5P9Z4_9FUNG</name>
<comment type="cofactor">
    <cofactor evidence="9">
        <name>Cu cation</name>
        <dbReference type="ChEBI" id="CHEBI:23378"/>
    </cofactor>
    <text evidence="9">Binds 1 copper ion per subunit.</text>
</comment>
<dbReference type="PRINTS" id="PR00068">
    <property type="entry name" value="CUZNDISMTASE"/>
</dbReference>
<dbReference type="EMBL" id="JAIXMP010000031">
    <property type="protein sequence ID" value="KAI9250905.1"/>
    <property type="molecule type" value="Genomic_DNA"/>
</dbReference>
<evidence type="ECO:0000256" key="5">
    <source>
        <dbReference type="ARBA" id="ARBA00023002"/>
    </source>
</evidence>
<dbReference type="AlphaFoldDB" id="A0AAD5P9Z4"/>
<dbReference type="PROSITE" id="PS00332">
    <property type="entry name" value="SOD_CU_ZN_2"/>
    <property type="match status" value="1"/>
</dbReference>
<evidence type="ECO:0000259" key="10">
    <source>
        <dbReference type="Pfam" id="PF00080"/>
    </source>
</evidence>
<accession>A0AAD5P9Z4</accession>
<evidence type="ECO:0000256" key="7">
    <source>
        <dbReference type="ARBA" id="ARBA00023157"/>
    </source>
</evidence>
<reference evidence="11" key="1">
    <citation type="journal article" date="2022" name="IScience">
        <title>Evolution of zygomycete secretomes and the origins of terrestrial fungal ecologies.</title>
        <authorList>
            <person name="Chang Y."/>
            <person name="Wang Y."/>
            <person name="Mondo S."/>
            <person name="Ahrendt S."/>
            <person name="Andreopoulos W."/>
            <person name="Barry K."/>
            <person name="Beard J."/>
            <person name="Benny G.L."/>
            <person name="Blankenship S."/>
            <person name="Bonito G."/>
            <person name="Cuomo C."/>
            <person name="Desiro A."/>
            <person name="Gervers K.A."/>
            <person name="Hundley H."/>
            <person name="Kuo A."/>
            <person name="LaButti K."/>
            <person name="Lang B.F."/>
            <person name="Lipzen A."/>
            <person name="O'Donnell K."/>
            <person name="Pangilinan J."/>
            <person name="Reynolds N."/>
            <person name="Sandor L."/>
            <person name="Smith M.E."/>
            <person name="Tsang A."/>
            <person name="Grigoriev I.V."/>
            <person name="Stajich J.E."/>
            <person name="Spatafora J.W."/>
        </authorList>
    </citation>
    <scope>NUCLEOTIDE SEQUENCE</scope>
    <source>
        <strain evidence="11">RSA 2281</strain>
    </source>
</reference>
<feature type="domain" description="Superoxide dismutase copper/zinc binding" evidence="10">
    <location>
        <begin position="16"/>
        <end position="150"/>
    </location>
</feature>
<comment type="function">
    <text evidence="9">Destroys radicals which are normally produced within the cells and which are toxic to biological systems.</text>
</comment>
<reference evidence="11" key="2">
    <citation type="submission" date="2023-02" db="EMBL/GenBank/DDBJ databases">
        <authorList>
            <consortium name="DOE Joint Genome Institute"/>
            <person name="Mondo S.J."/>
            <person name="Chang Y."/>
            <person name="Wang Y."/>
            <person name="Ahrendt S."/>
            <person name="Andreopoulos W."/>
            <person name="Barry K."/>
            <person name="Beard J."/>
            <person name="Benny G.L."/>
            <person name="Blankenship S."/>
            <person name="Bonito G."/>
            <person name="Cuomo C."/>
            <person name="Desiro A."/>
            <person name="Gervers K.A."/>
            <person name="Hundley H."/>
            <person name="Kuo A."/>
            <person name="LaButti K."/>
            <person name="Lang B.F."/>
            <person name="Lipzen A."/>
            <person name="O'Donnell K."/>
            <person name="Pangilinan J."/>
            <person name="Reynolds N."/>
            <person name="Sandor L."/>
            <person name="Smith M.W."/>
            <person name="Tsang A."/>
            <person name="Grigoriev I.V."/>
            <person name="Stajich J.E."/>
            <person name="Spatafora J.W."/>
        </authorList>
    </citation>
    <scope>NUCLEOTIDE SEQUENCE</scope>
    <source>
        <strain evidence="11">RSA 2281</strain>
    </source>
</reference>
<dbReference type="EC" id="1.15.1.1" evidence="9"/>
<evidence type="ECO:0000256" key="1">
    <source>
        <dbReference type="ARBA" id="ARBA00010457"/>
    </source>
</evidence>
<evidence type="ECO:0000313" key="12">
    <source>
        <dbReference type="Proteomes" id="UP001209540"/>
    </source>
</evidence>
<evidence type="ECO:0000256" key="8">
    <source>
        <dbReference type="ARBA" id="ARBA00049204"/>
    </source>
</evidence>
<dbReference type="CDD" id="cd00305">
    <property type="entry name" value="Cu-Zn_Superoxide_Dismutase"/>
    <property type="match status" value="1"/>
</dbReference>
<dbReference type="SUPFAM" id="SSF49329">
    <property type="entry name" value="Cu,Zn superoxide dismutase-like"/>
    <property type="match status" value="1"/>
</dbReference>
<organism evidence="11 12">
    <name type="scientific">Phascolomyces articulosus</name>
    <dbReference type="NCBI Taxonomy" id="60185"/>
    <lineage>
        <taxon>Eukaryota</taxon>
        <taxon>Fungi</taxon>
        <taxon>Fungi incertae sedis</taxon>
        <taxon>Mucoromycota</taxon>
        <taxon>Mucoromycotina</taxon>
        <taxon>Mucoromycetes</taxon>
        <taxon>Mucorales</taxon>
        <taxon>Lichtheimiaceae</taxon>
        <taxon>Phascolomyces</taxon>
    </lineage>
</organism>
<dbReference type="Gene3D" id="2.60.40.200">
    <property type="entry name" value="Superoxide dismutase, copper/zinc binding domain"/>
    <property type="match status" value="1"/>
</dbReference>
<keyword evidence="6 9" id="KW-0186">Copper</keyword>
<dbReference type="FunFam" id="2.60.40.200:FF:000003">
    <property type="entry name" value="Superoxide dismutase [Cu-Zn], chloroplastic"/>
    <property type="match status" value="1"/>
</dbReference>
<comment type="catalytic activity">
    <reaction evidence="8 9">
        <text>2 superoxide + 2 H(+) = H2O2 + O2</text>
        <dbReference type="Rhea" id="RHEA:20696"/>
        <dbReference type="ChEBI" id="CHEBI:15378"/>
        <dbReference type="ChEBI" id="CHEBI:15379"/>
        <dbReference type="ChEBI" id="CHEBI:16240"/>
        <dbReference type="ChEBI" id="CHEBI:18421"/>
        <dbReference type="EC" id="1.15.1.1"/>
    </reaction>
</comment>
<dbReference type="InterPro" id="IPR036423">
    <property type="entry name" value="SOD-like_Cu/Zn_dom_sf"/>
</dbReference>
<keyword evidence="12" id="KW-1185">Reference proteome</keyword>
<evidence type="ECO:0000256" key="2">
    <source>
        <dbReference type="ARBA" id="ARBA00022723"/>
    </source>
</evidence>
<dbReference type="GO" id="GO:0005507">
    <property type="term" value="F:copper ion binding"/>
    <property type="evidence" value="ECO:0007669"/>
    <property type="project" value="InterPro"/>
</dbReference>
<comment type="similarity">
    <text evidence="1 9">Belongs to the Cu-Zn superoxide dismutase family.</text>
</comment>
<evidence type="ECO:0000256" key="6">
    <source>
        <dbReference type="ARBA" id="ARBA00023008"/>
    </source>
</evidence>
<protein>
    <recommendedName>
        <fullName evidence="9">Superoxide dismutase [Cu-Zn]</fullName>
        <ecNumber evidence="9">1.15.1.1</ecNumber>
    </recommendedName>
</protein>
<keyword evidence="5 9" id="KW-0560">Oxidoreductase</keyword>
<keyword evidence="2 9" id="KW-0479">Metal-binding</keyword>
<comment type="caution">
    <text evidence="11">The sequence shown here is derived from an EMBL/GenBank/DDBJ whole genome shotgun (WGS) entry which is preliminary data.</text>
</comment>
<keyword evidence="7" id="KW-1015">Disulfide bond</keyword>
<dbReference type="Pfam" id="PF00080">
    <property type="entry name" value="Sod_Cu"/>
    <property type="match status" value="1"/>
</dbReference>
<keyword evidence="3 9" id="KW-0862">Zinc</keyword>